<dbReference type="EMBL" id="JAUSUT010000001">
    <property type="protein sequence ID" value="MDQ0380995.1"/>
    <property type="molecule type" value="Genomic_DNA"/>
</dbReference>
<accession>A0ABU0F1N4</accession>
<dbReference type="PANTHER" id="PTHR34822">
    <property type="entry name" value="GRPB DOMAIN PROTEIN (AFU_ORTHOLOGUE AFUA_1G01530)"/>
    <property type="match status" value="1"/>
</dbReference>
<evidence type="ECO:0000313" key="3">
    <source>
        <dbReference type="Proteomes" id="UP001229651"/>
    </source>
</evidence>
<dbReference type="InterPro" id="IPR007344">
    <property type="entry name" value="GrpB/CoaE"/>
</dbReference>
<dbReference type="InterPro" id="IPR043519">
    <property type="entry name" value="NT_sf"/>
</dbReference>
<dbReference type="RefSeq" id="WP_306995326.1">
    <property type="nucleotide sequence ID" value="NZ_JAUSUT010000001.1"/>
</dbReference>
<proteinExistence type="predicted"/>
<dbReference type="SUPFAM" id="SSF81301">
    <property type="entry name" value="Nucleotidyltransferase"/>
    <property type="match status" value="1"/>
</dbReference>
<dbReference type="Proteomes" id="UP001229651">
    <property type="component" value="Unassembled WGS sequence"/>
</dbReference>
<name>A0ABU0F1N4_9PSEU</name>
<keyword evidence="3" id="KW-1185">Reference proteome</keyword>
<protein>
    <submittedName>
        <fullName evidence="2">GrpB-like predicted nucleotidyltransferase (UPF0157 family)</fullName>
    </submittedName>
</protein>
<dbReference type="PANTHER" id="PTHR34822:SF1">
    <property type="entry name" value="GRPB FAMILY PROTEIN"/>
    <property type="match status" value="1"/>
</dbReference>
<organism evidence="2 3">
    <name type="scientific">Amycolatopsis thermophila</name>
    <dbReference type="NCBI Taxonomy" id="206084"/>
    <lineage>
        <taxon>Bacteria</taxon>
        <taxon>Bacillati</taxon>
        <taxon>Actinomycetota</taxon>
        <taxon>Actinomycetes</taxon>
        <taxon>Pseudonocardiales</taxon>
        <taxon>Pseudonocardiaceae</taxon>
        <taxon>Amycolatopsis</taxon>
    </lineage>
</organism>
<gene>
    <name evidence="2" type="ORF">FB470_004989</name>
</gene>
<sequence>MPTNEEITRHHEPDPGENPWVHGPPPAAPVVIVPSTPEWPRRYRCLAAGIRAALGAAVLDLEHVGSTSVEGLAAKDVIDIDLTVADPRDEDAYVPPLEGLGYVLTIREPSFHQHRCLTLAEPRVNLHVFGPGCPETVRHRLFRDWLRTHPEDRDRYERAKRSAIPGGGTVMDYNARKQDVIREIYDRLFRAAGML</sequence>
<feature type="compositionally biased region" description="Basic and acidic residues" evidence="1">
    <location>
        <begin position="1"/>
        <end position="14"/>
    </location>
</feature>
<reference evidence="2 3" key="1">
    <citation type="submission" date="2023-07" db="EMBL/GenBank/DDBJ databases">
        <title>Sequencing the genomes of 1000 actinobacteria strains.</title>
        <authorList>
            <person name="Klenk H.-P."/>
        </authorList>
    </citation>
    <scope>NUCLEOTIDE SEQUENCE [LARGE SCALE GENOMIC DNA]</scope>
    <source>
        <strain evidence="2 3">DSM 45805</strain>
    </source>
</reference>
<evidence type="ECO:0000256" key="1">
    <source>
        <dbReference type="SAM" id="MobiDB-lite"/>
    </source>
</evidence>
<feature type="region of interest" description="Disordered" evidence="1">
    <location>
        <begin position="1"/>
        <end position="23"/>
    </location>
</feature>
<evidence type="ECO:0000313" key="2">
    <source>
        <dbReference type="EMBL" id="MDQ0380995.1"/>
    </source>
</evidence>
<dbReference type="Gene3D" id="3.30.460.10">
    <property type="entry name" value="Beta Polymerase, domain 2"/>
    <property type="match status" value="1"/>
</dbReference>
<dbReference type="Pfam" id="PF04229">
    <property type="entry name" value="GrpB"/>
    <property type="match status" value="1"/>
</dbReference>
<comment type="caution">
    <text evidence="2">The sequence shown here is derived from an EMBL/GenBank/DDBJ whole genome shotgun (WGS) entry which is preliminary data.</text>
</comment>